<reference evidence="5" key="1">
    <citation type="submission" date="2021-01" db="EMBL/GenBank/DDBJ databases">
        <title>Caligus Genome Assembly.</title>
        <authorList>
            <person name="Gallardo-Escarate C."/>
        </authorList>
    </citation>
    <scope>NUCLEOTIDE SEQUENCE [LARGE SCALE GENOMIC DNA]</scope>
</reference>
<dbReference type="PANTHER" id="PTHR10075">
    <property type="entry name" value="BASIGIN RELATED"/>
    <property type="match status" value="1"/>
</dbReference>
<dbReference type="GO" id="GO:0098632">
    <property type="term" value="F:cell-cell adhesion mediator activity"/>
    <property type="evidence" value="ECO:0007669"/>
    <property type="project" value="TreeGrafter"/>
</dbReference>
<dbReference type="PANTHER" id="PTHR10075:SF103">
    <property type="entry name" value="ROUNDABOUT HOMOLOG 4"/>
    <property type="match status" value="1"/>
</dbReference>
<dbReference type="InterPro" id="IPR003598">
    <property type="entry name" value="Ig_sub2"/>
</dbReference>
<protein>
    <submittedName>
        <fullName evidence="4">Roundabout</fullName>
    </submittedName>
</protein>
<organism evidence="4 5">
    <name type="scientific">Caligus rogercresseyi</name>
    <name type="common">Sea louse</name>
    <dbReference type="NCBI Taxonomy" id="217165"/>
    <lineage>
        <taxon>Eukaryota</taxon>
        <taxon>Metazoa</taxon>
        <taxon>Ecdysozoa</taxon>
        <taxon>Arthropoda</taxon>
        <taxon>Crustacea</taxon>
        <taxon>Multicrustacea</taxon>
        <taxon>Hexanauplia</taxon>
        <taxon>Copepoda</taxon>
        <taxon>Siphonostomatoida</taxon>
        <taxon>Caligidae</taxon>
        <taxon>Caligus</taxon>
    </lineage>
</organism>
<sequence>PPYFTSRPTDITALAGDDVLLSCQAHGDPYPDVQWHRRGPDIDIHKAKILENVHPSDEGVYICEATNVRGSISSSAKLSILEIPIITVKPPASLIKPNNLDQISLDCFVTGTPHPLVFWTIESGATNKEVLLLPDSFVEQRISMNRDGSLVIKSPDVRDTGHYVCSSLNSVGSALSRSQLTDEPQVEEARLALLEKKFIDLSASSGTPKSIKMEWKLSPSPLYISDIHLLFRQHSSLPNKGYGVLAARLGRVHRACRGVRLSCIPSRAPKILKIRILNATAIFLAWDYVSREHHNGNIQGYQ</sequence>
<dbReference type="InterPro" id="IPR013098">
    <property type="entry name" value="Ig_I-set"/>
</dbReference>
<dbReference type="OrthoDB" id="6371004at2759"/>
<dbReference type="PROSITE" id="PS50835">
    <property type="entry name" value="IG_LIKE"/>
    <property type="match status" value="2"/>
</dbReference>
<dbReference type="GO" id="GO:0007411">
    <property type="term" value="P:axon guidance"/>
    <property type="evidence" value="ECO:0007669"/>
    <property type="project" value="TreeGrafter"/>
</dbReference>
<feature type="domain" description="Ig-like" evidence="3">
    <location>
        <begin position="84"/>
        <end position="181"/>
    </location>
</feature>
<feature type="domain" description="Ig-like" evidence="3">
    <location>
        <begin position="2"/>
        <end position="79"/>
    </location>
</feature>
<dbReference type="GO" id="GO:0005886">
    <property type="term" value="C:plasma membrane"/>
    <property type="evidence" value="ECO:0007669"/>
    <property type="project" value="TreeGrafter"/>
</dbReference>
<dbReference type="FunFam" id="2.60.40.10:FF:000032">
    <property type="entry name" value="palladin isoform X1"/>
    <property type="match status" value="1"/>
</dbReference>
<dbReference type="GO" id="GO:0030424">
    <property type="term" value="C:axon"/>
    <property type="evidence" value="ECO:0007669"/>
    <property type="project" value="TreeGrafter"/>
</dbReference>
<dbReference type="InterPro" id="IPR036179">
    <property type="entry name" value="Ig-like_dom_sf"/>
</dbReference>
<evidence type="ECO:0000256" key="2">
    <source>
        <dbReference type="ARBA" id="ARBA00023319"/>
    </source>
</evidence>
<keyword evidence="2" id="KW-0393">Immunoglobulin domain</keyword>
<dbReference type="GO" id="GO:0070593">
    <property type="term" value="P:dendrite self-avoidance"/>
    <property type="evidence" value="ECO:0007669"/>
    <property type="project" value="TreeGrafter"/>
</dbReference>
<dbReference type="InterPro" id="IPR007110">
    <property type="entry name" value="Ig-like_dom"/>
</dbReference>
<keyword evidence="5" id="KW-1185">Reference proteome</keyword>
<gene>
    <name evidence="4" type="ORF">FKW44_015873</name>
</gene>
<dbReference type="AlphaFoldDB" id="A0A7T8H1P0"/>
<dbReference type="EMBL" id="CP045899">
    <property type="protein sequence ID" value="QQP41481.1"/>
    <property type="molecule type" value="Genomic_DNA"/>
</dbReference>
<name>A0A7T8H1P0_CALRO</name>
<proteinExistence type="predicted"/>
<feature type="non-terminal residue" evidence="4">
    <location>
        <position position="302"/>
    </location>
</feature>
<evidence type="ECO:0000259" key="3">
    <source>
        <dbReference type="PROSITE" id="PS50835"/>
    </source>
</evidence>
<dbReference type="SUPFAM" id="SSF48726">
    <property type="entry name" value="Immunoglobulin"/>
    <property type="match status" value="2"/>
</dbReference>
<keyword evidence="1" id="KW-1015">Disulfide bond</keyword>
<dbReference type="InterPro" id="IPR013783">
    <property type="entry name" value="Ig-like_fold"/>
</dbReference>
<evidence type="ECO:0000256" key="1">
    <source>
        <dbReference type="ARBA" id="ARBA00023157"/>
    </source>
</evidence>
<evidence type="ECO:0000313" key="4">
    <source>
        <dbReference type="EMBL" id="QQP41481.1"/>
    </source>
</evidence>
<dbReference type="InterPro" id="IPR003599">
    <property type="entry name" value="Ig_sub"/>
</dbReference>
<dbReference type="Proteomes" id="UP000595437">
    <property type="component" value="Chromosome 10"/>
</dbReference>
<accession>A0A7T8H1P0</accession>
<dbReference type="SMART" id="SM00408">
    <property type="entry name" value="IGc2"/>
    <property type="match status" value="2"/>
</dbReference>
<dbReference type="GO" id="GO:0007156">
    <property type="term" value="P:homophilic cell adhesion via plasma membrane adhesion molecules"/>
    <property type="evidence" value="ECO:0007669"/>
    <property type="project" value="TreeGrafter"/>
</dbReference>
<dbReference type="Gene3D" id="2.60.40.10">
    <property type="entry name" value="Immunoglobulins"/>
    <property type="match status" value="2"/>
</dbReference>
<evidence type="ECO:0000313" key="5">
    <source>
        <dbReference type="Proteomes" id="UP000595437"/>
    </source>
</evidence>
<dbReference type="Pfam" id="PF07679">
    <property type="entry name" value="I-set"/>
    <property type="match status" value="2"/>
</dbReference>
<dbReference type="SMART" id="SM00409">
    <property type="entry name" value="IG"/>
    <property type="match status" value="2"/>
</dbReference>
<feature type="non-terminal residue" evidence="4">
    <location>
        <position position="1"/>
    </location>
</feature>